<proteinExistence type="predicted"/>
<dbReference type="AlphaFoldDB" id="A0A396SY84"/>
<reference evidence="1 2" key="1">
    <citation type="submission" date="2018-07" db="EMBL/GenBank/DDBJ databases">
        <title>Genome sequences of six Lactobacillus spp. isolated from bumble bee guts.</title>
        <authorList>
            <person name="Motta E.V.S."/>
            <person name="Moran N.A."/>
        </authorList>
    </citation>
    <scope>NUCLEOTIDE SEQUENCE [LARGE SCALE GENOMIC DNA]</scope>
    <source>
        <strain evidence="1 2">OCC3</strain>
    </source>
</reference>
<name>A0A396SY84_9LACO</name>
<protein>
    <submittedName>
        <fullName evidence="1">Uncharacterized protein</fullName>
    </submittedName>
</protein>
<comment type="caution">
    <text evidence="1">The sequence shown here is derived from an EMBL/GenBank/DDBJ whole genome shotgun (WGS) entry which is preliminary data.</text>
</comment>
<dbReference type="RefSeq" id="WP_118897875.1">
    <property type="nucleotide sequence ID" value="NZ_QOCV01000005.1"/>
</dbReference>
<dbReference type="EMBL" id="QOCV01000005">
    <property type="protein sequence ID" value="RHW54731.1"/>
    <property type="molecule type" value="Genomic_DNA"/>
</dbReference>
<dbReference type="Proteomes" id="UP000265862">
    <property type="component" value="Unassembled WGS sequence"/>
</dbReference>
<accession>A0A396SY84</accession>
<organism evidence="1 2">
    <name type="scientific">Lactobacillus bombicola</name>
    <dbReference type="NCBI Taxonomy" id="1505723"/>
    <lineage>
        <taxon>Bacteria</taxon>
        <taxon>Bacillati</taxon>
        <taxon>Bacillota</taxon>
        <taxon>Bacilli</taxon>
        <taxon>Lactobacillales</taxon>
        <taxon>Lactobacillaceae</taxon>
        <taxon>Lactobacillus</taxon>
    </lineage>
</organism>
<sequence>MVDNKVSEAKRRANKKWDEKNKDRKKYLVYRSQAKSFIRRFATQEDLDELEKLIAEKRKNL</sequence>
<evidence type="ECO:0000313" key="1">
    <source>
        <dbReference type="EMBL" id="RHW54731.1"/>
    </source>
</evidence>
<evidence type="ECO:0000313" key="2">
    <source>
        <dbReference type="Proteomes" id="UP000265862"/>
    </source>
</evidence>
<gene>
    <name evidence="1" type="ORF">DS835_03780</name>
</gene>